<reference evidence="2" key="1">
    <citation type="journal article" date="2019" name="bioRxiv">
        <title>The Genome of the Zebra Mussel, Dreissena polymorpha: A Resource for Invasive Species Research.</title>
        <authorList>
            <person name="McCartney M.A."/>
            <person name="Auch B."/>
            <person name="Kono T."/>
            <person name="Mallez S."/>
            <person name="Zhang Y."/>
            <person name="Obille A."/>
            <person name="Becker A."/>
            <person name="Abrahante J.E."/>
            <person name="Garbe J."/>
            <person name="Badalamenti J.P."/>
            <person name="Herman A."/>
            <person name="Mangelson H."/>
            <person name="Liachko I."/>
            <person name="Sullivan S."/>
            <person name="Sone E.D."/>
            <person name="Koren S."/>
            <person name="Silverstein K.A.T."/>
            <person name="Beckman K.B."/>
            <person name="Gohl D.M."/>
        </authorList>
    </citation>
    <scope>NUCLEOTIDE SEQUENCE</scope>
    <source>
        <strain evidence="2">Duluth1</strain>
        <tissue evidence="2">Whole animal</tissue>
    </source>
</reference>
<feature type="region of interest" description="Disordered" evidence="1">
    <location>
        <begin position="1"/>
        <end position="58"/>
    </location>
</feature>
<feature type="compositionally biased region" description="Basic residues" evidence="1">
    <location>
        <begin position="48"/>
        <end position="58"/>
    </location>
</feature>
<evidence type="ECO:0000313" key="3">
    <source>
        <dbReference type="Proteomes" id="UP000828390"/>
    </source>
</evidence>
<reference evidence="2" key="2">
    <citation type="submission" date="2020-11" db="EMBL/GenBank/DDBJ databases">
        <authorList>
            <person name="McCartney M.A."/>
            <person name="Auch B."/>
            <person name="Kono T."/>
            <person name="Mallez S."/>
            <person name="Becker A."/>
            <person name="Gohl D.M."/>
            <person name="Silverstein K.A.T."/>
            <person name="Koren S."/>
            <person name="Bechman K.B."/>
            <person name="Herman A."/>
            <person name="Abrahante J.E."/>
            <person name="Garbe J."/>
        </authorList>
    </citation>
    <scope>NUCLEOTIDE SEQUENCE</scope>
    <source>
        <strain evidence="2">Duluth1</strain>
        <tissue evidence="2">Whole animal</tissue>
    </source>
</reference>
<accession>A0A9D4FJ90</accession>
<dbReference type="Proteomes" id="UP000828390">
    <property type="component" value="Unassembled WGS sequence"/>
</dbReference>
<keyword evidence="3" id="KW-1185">Reference proteome</keyword>
<evidence type="ECO:0000256" key="1">
    <source>
        <dbReference type="SAM" id="MobiDB-lite"/>
    </source>
</evidence>
<gene>
    <name evidence="2" type="ORF">DPMN_151298</name>
</gene>
<comment type="caution">
    <text evidence="2">The sequence shown here is derived from an EMBL/GenBank/DDBJ whole genome shotgun (WGS) entry which is preliminary data.</text>
</comment>
<dbReference type="EMBL" id="JAIWYP010000007">
    <property type="protein sequence ID" value="KAH3797711.1"/>
    <property type="molecule type" value="Genomic_DNA"/>
</dbReference>
<dbReference type="AlphaFoldDB" id="A0A9D4FJ90"/>
<proteinExistence type="predicted"/>
<protein>
    <submittedName>
        <fullName evidence="2">Uncharacterized protein</fullName>
    </submittedName>
</protein>
<evidence type="ECO:0000313" key="2">
    <source>
        <dbReference type="EMBL" id="KAH3797711.1"/>
    </source>
</evidence>
<name>A0A9D4FJ90_DREPO</name>
<sequence>MPIYLGGEEFDQGMDPVIGHNPTEKGQPQIVWELPHHQPRHSSLQRYAAHHPTKSIEK</sequence>
<organism evidence="2 3">
    <name type="scientific">Dreissena polymorpha</name>
    <name type="common">Zebra mussel</name>
    <name type="synonym">Mytilus polymorpha</name>
    <dbReference type="NCBI Taxonomy" id="45954"/>
    <lineage>
        <taxon>Eukaryota</taxon>
        <taxon>Metazoa</taxon>
        <taxon>Spiralia</taxon>
        <taxon>Lophotrochozoa</taxon>
        <taxon>Mollusca</taxon>
        <taxon>Bivalvia</taxon>
        <taxon>Autobranchia</taxon>
        <taxon>Heteroconchia</taxon>
        <taxon>Euheterodonta</taxon>
        <taxon>Imparidentia</taxon>
        <taxon>Neoheterodontei</taxon>
        <taxon>Myida</taxon>
        <taxon>Dreissenoidea</taxon>
        <taxon>Dreissenidae</taxon>
        <taxon>Dreissena</taxon>
    </lineage>
</organism>